<dbReference type="Proteomes" id="UP000321379">
    <property type="component" value="Unassembled WGS sequence"/>
</dbReference>
<evidence type="ECO:0000313" key="2">
    <source>
        <dbReference type="EMBL" id="TXN31977.1"/>
    </source>
</evidence>
<dbReference type="AlphaFoldDB" id="A0A5C8UWJ8"/>
<dbReference type="SUPFAM" id="SSF52266">
    <property type="entry name" value="SGNH hydrolase"/>
    <property type="match status" value="1"/>
</dbReference>
<gene>
    <name evidence="2" type="ORF">FVP33_03375</name>
</gene>
<name>A0A5C8UWJ8_9MICO</name>
<dbReference type="PANTHER" id="PTHR43102">
    <property type="entry name" value="SLR1143 PROTEIN"/>
    <property type="match status" value="1"/>
</dbReference>
<dbReference type="InterPro" id="IPR029016">
    <property type="entry name" value="GAF-like_dom_sf"/>
</dbReference>
<feature type="domain" description="GAF" evidence="1">
    <location>
        <begin position="262"/>
        <end position="399"/>
    </location>
</feature>
<reference evidence="2 3" key="1">
    <citation type="submission" date="2019-08" db="EMBL/GenBank/DDBJ databases">
        <title>Bacterial whole genome sequence for Glaciihabitans sp. CHu50b-6-2.</title>
        <authorList>
            <person name="Jin L."/>
        </authorList>
    </citation>
    <scope>NUCLEOTIDE SEQUENCE [LARGE SCALE GENOMIC DNA]</scope>
    <source>
        <strain evidence="2 3">CHu50b-6-2</strain>
    </source>
</reference>
<dbReference type="PANTHER" id="PTHR43102:SF2">
    <property type="entry name" value="GAF DOMAIN-CONTAINING PROTEIN"/>
    <property type="match status" value="1"/>
</dbReference>
<dbReference type="Pfam" id="PF01590">
    <property type="entry name" value="GAF"/>
    <property type="match status" value="1"/>
</dbReference>
<dbReference type="InterPro" id="IPR036514">
    <property type="entry name" value="SGNH_hydro_sf"/>
</dbReference>
<dbReference type="EMBL" id="VRMG01000004">
    <property type="protein sequence ID" value="TXN31977.1"/>
    <property type="molecule type" value="Genomic_DNA"/>
</dbReference>
<organism evidence="2 3">
    <name type="scientific">Lacisediminihabitans profunda</name>
    <dbReference type="NCBI Taxonomy" id="2594790"/>
    <lineage>
        <taxon>Bacteria</taxon>
        <taxon>Bacillati</taxon>
        <taxon>Actinomycetota</taxon>
        <taxon>Actinomycetes</taxon>
        <taxon>Micrococcales</taxon>
        <taxon>Microbacteriaceae</taxon>
        <taxon>Lacisediminihabitans</taxon>
    </lineage>
</organism>
<accession>A0A5C8UWJ8</accession>
<evidence type="ECO:0000313" key="3">
    <source>
        <dbReference type="Proteomes" id="UP000321379"/>
    </source>
</evidence>
<sequence length="404" mass="44220">MLWWFVSALARPAVRLWTTTMSRYWSALPRPSGLPQVHSAGSAPDQILLIGNGPAVGHGVLSHDLALPGALARQLSARTGRAADIDVHADGTLTAATIVAALGSTRLERFDAVITTIGLNEVLGLSSCRAWESHLGALIDHVESASPTGPQLLIVGVPPMEAISHFPRPLRVLFNHHARLINAHSRRACSGHERATFVPFVPPAATDTDRYRGRDTYERWAALIVPWLHNRIDPTDRYARTAGHDEEARQRALDALGILDTEPEEEFDAIARTARDLFGVSGAAITFIDHDRQWIKAATGMPNEMTPRATAFCKVTITGTETFVVEDATGDARFRDHPLVRGETHLRFYAGQAIESSNGHRVGALCIVDTEPRSFSRSDSALLRSLAIRVQRQLWARSDRDLAG</sequence>
<protein>
    <submittedName>
        <fullName evidence="2">GAF domain-containing protein</fullName>
    </submittedName>
</protein>
<evidence type="ECO:0000259" key="1">
    <source>
        <dbReference type="SMART" id="SM00065"/>
    </source>
</evidence>
<dbReference type="SUPFAM" id="SSF55781">
    <property type="entry name" value="GAF domain-like"/>
    <property type="match status" value="1"/>
</dbReference>
<comment type="caution">
    <text evidence="2">The sequence shown here is derived from an EMBL/GenBank/DDBJ whole genome shotgun (WGS) entry which is preliminary data.</text>
</comment>
<dbReference type="InterPro" id="IPR003018">
    <property type="entry name" value="GAF"/>
</dbReference>
<dbReference type="RefSeq" id="WP_147782226.1">
    <property type="nucleotide sequence ID" value="NZ_VRMG01000004.1"/>
</dbReference>
<keyword evidence="3" id="KW-1185">Reference proteome</keyword>
<proteinExistence type="predicted"/>
<dbReference type="Gene3D" id="3.30.450.40">
    <property type="match status" value="1"/>
</dbReference>
<dbReference type="Gene3D" id="3.40.50.1110">
    <property type="entry name" value="SGNH hydrolase"/>
    <property type="match status" value="1"/>
</dbReference>
<dbReference type="SMART" id="SM00065">
    <property type="entry name" value="GAF"/>
    <property type="match status" value="1"/>
</dbReference>
<dbReference type="CDD" id="cd01836">
    <property type="entry name" value="FeeA_FeeB_like"/>
    <property type="match status" value="1"/>
</dbReference>